<dbReference type="EMBL" id="BAABHK010000007">
    <property type="protein sequence ID" value="GAA4629938.1"/>
    <property type="molecule type" value="Genomic_DNA"/>
</dbReference>
<organism evidence="1 2">
    <name type="scientific">Actinoallomurus vinaceus</name>
    <dbReference type="NCBI Taxonomy" id="1080074"/>
    <lineage>
        <taxon>Bacteria</taxon>
        <taxon>Bacillati</taxon>
        <taxon>Actinomycetota</taxon>
        <taxon>Actinomycetes</taxon>
        <taxon>Streptosporangiales</taxon>
        <taxon>Thermomonosporaceae</taxon>
        <taxon>Actinoallomurus</taxon>
    </lineage>
</organism>
<sequence>MMDTAPLRDAYRGLLDAAVTVADSGDTSPVPPPGEWNADQILGHVTLVNAATIAAVSAVASGANTTYDNRVALDAWTIDRVITLAGGNAGLRDRIRLQADALCALGGPMLSDAELDTPVPTRLLSNGVVLVDQCVALRDLITGLAEVELPGHTEQLLALLSEDAGAEAVA</sequence>
<dbReference type="RefSeq" id="WP_345433729.1">
    <property type="nucleotide sequence ID" value="NZ_BAABHK010000007.1"/>
</dbReference>
<name>A0ABP8UGI2_9ACTN</name>
<evidence type="ECO:0008006" key="3">
    <source>
        <dbReference type="Google" id="ProtNLM"/>
    </source>
</evidence>
<proteinExistence type="predicted"/>
<protein>
    <recommendedName>
        <fullName evidence="3">DinB-like domain-containing protein</fullName>
    </recommendedName>
</protein>
<reference evidence="2" key="1">
    <citation type="journal article" date="2019" name="Int. J. Syst. Evol. Microbiol.">
        <title>The Global Catalogue of Microorganisms (GCM) 10K type strain sequencing project: providing services to taxonomists for standard genome sequencing and annotation.</title>
        <authorList>
            <consortium name="The Broad Institute Genomics Platform"/>
            <consortium name="The Broad Institute Genome Sequencing Center for Infectious Disease"/>
            <person name="Wu L."/>
            <person name="Ma J."/>
        </authorList>
    </citation>
    <scope>NUCLEOTIDE SEQUENCE [LARGE SCALE GENOMIC DNA]</scope>
    <source>
        <strain evidence="2">JCM 17939</strain>
    </source>
</reference>
<evidence type="ECO:0000313" key="2">
    <source>
        <dbReference type="Proteomes" id="UP001501442"/>
    </source>
</evidence>
<gene>
    <name evidence="1" type="ORF">GCM10023196_053300</name>
</gene>
<accession>A0ABP8UGI2</accession>
<evidence type="ECO:0000313" key="1">
    <source>
        <dbReference type="EMBL" id="GAA4629938.1"/>
    </source>
</evidence>
<dbReference type="Proteomes" id="UP001501442">
    <property type="component" value="Unassembled WGS sequence"/>
</dbReference>
<keyword evidence="2" id="KW-1185">Reference proteome</keyword>
<comment type="caution">
    <text evidence="1">The sequence shown here is derived from an EMBL/GenBank/DDBJ whole genome shotgun (WGS) entry which is preliminary data.</text>
</comment>